<organism evidence="1 2">
    <name type="scientific">Meganyctiphanes norvegica</name>
    <name type="common">Northern krill</name>
    <name type="synonym">Thysanopoda norvegica</name>
    <dbReference type="NCBI Taxonomy" id="48144"/>
    <lineage>
        <taxon>Eukaryota</taxon>
        <taxon>Metazoa</taxon>
        <taxon>Ecdysozoa</taxon>
        <taxon>Arthropoda</taxon>
        <taxon>Crustacea</taxon>
        <taxon>Multicrustacea</taxon>
        <taxon>Malacostraca</taxon>
        <taxon>Eumalacostraca</taxon>
        <taxon>Eucarida</taxon>
        <taxon>Euphausiacea</taxon>
        <taxon>Euphausiidae</taxon>
        <taxon>Meganyctiphanes</taxon>
    </lineage>
</organism>
<proteinExistence type="predicted"/>
<comment type="caution">
    <text evidence="1">The sequence shown here is derived from an EMBL/GenBank/DDBJ whole genome shotgun (WGS) entry which is preliminary data.</text>
</comment>
<dbReference type="EMBL" id="CAXKWB010011382">
    <property type="protein sequence ID" value="CAL4101115.1"/>
    <property type="molecule type" value="Genomic_DNA"/>
</dbReference>
<dbReference type="AlphaFoldDB" id="A0AAV2QY95"/>
<dbReference type="SUPFAM" id="SSF49785">
    <property type="entry name" value="Galactose-binding domain-like"/>
    <property type="match status" value="1"/>
</dbReference>
<feature type="non-terminal residue" evidence="1">
    <location>
        <position position="119"/>
    </location>
</feature>
<reference evidence="1 2" key="1">
    <citation type="submission" date="2024-05" db="EMBL/GenBank/DDBJ databases">
        <authorList>
            <person name="Wallberg A."/>
        </authorList>
    </citation>
    <scope>NUCLEOTIDE SEQUENCE [LARGE SCALE GENOMIC DNA]</scope>
</reference>
<evidence type="ECO:0000313" key="2">
    <source>
        <dbReference type="Proteomes" id="UP001497623"/>
    </source>
</evidence>
<sequence>GVNEIDFSKIPGAAAASTTWGAYWPRHAFVKTATPNAQIAIWCSEPYKPLPQSIWYKFDEPVTVTKFSFKGWPSGNADDYSPSKYQLFGSNHDADCNDEEFWTILFEDLSGTPFTFEGS</sequence>
<accession>A0AAV2QY95</accession>
<feature type="non-terminal residue" evidence="1">
    <location>
        <position position="1"/>
    </location>
</feature>
<name>A0AAV2QY95_MEGNR</name>
<protein>
    <submittedName>
        <fullName evidence="1">Uncharacterized protein</fullName>
    </submittedName>
</protein>
<dbReference type="Proteomes" id="UP001497623">
    <property type="component" value="Unassembled WGS sequence"/>
</dbReference>
<keyword evidence="2" id="KW-1185">Reference proteome</keyword>
<evidence type="ECO:0000313" key="1">
    <source>
        <dbReference type="EMBL" id="CAL4101115.1"/>
    </source>
</evidence>
<gene>
    <name evidence="1" type="ORF">MNOR_LOCUS16945</name>
</gene>
<dbReference type="InterPro" id="IPR008979">
    <property type="entry name" value="Galactose-bd-like_sf"/>
</dbReference>